<organism evidence="2 3">
    <name type="scientific">Suillus fuscotomentosus</name>
    <dbReference type="NCBI Taxonomy" id="1912939"/>
    <lineage>
        <taxon>Eukaryota</taxon>
        <taxon>Fungi</taxon>
        <taxon>Dikarya</taxon>
        <taxon>Basidiomycota</taxon>
        <taxon>Agaricomycotina</taxon>
        <taxon>Agaricomycetes</taxon>
        <taxon>Agaricomycetidae</taxon>
        <taxon>Boletales</taxon>
        <taxon>Suillineae</taxon>
        <taxon>Suillaceae</taxon>
        <taxon>Suillus</taxon>
    </lineage>
</organism>
<proteinExistence type="predicted"/>
<reference evidence="2" key="1">
    <citation type="journal article" date="2020" name="New Phytol.">
        <title>Comparative genomics reveals dynamic genome evolution in host specialist ectomycorrhizal fungi.</title>
        <authorList>
            <person name="Lofgren L.A."/>
            <person name="Nguyen N.H."/>
            <person name="Vilgalys R."/>
            <person name="Ruytinx J."/>
            <person name="Liao H.L."/>
            <person name="Branco S."/>
            <person name="Kuo A."/>
            <person name="LaButti K."/>
            <person name="Lipzen A."/>
            <person name="Andreopoulos W."/>
            <person name="Pangilinan J."/>
            <person name="Riley R."/>
            <person name="Hundley H."/>
            <person name="Na H."/>
            <person name="Barry K."/>
            <person name="Grigoriev I.V."/>
            <person name="Stajich J.E."/>
            <person name="Kennedy P.G."/>
        </authorList>
    </citation>
    <scope>NUCLEOTIDE SEQUENCE</scope>
    <source>
        <strain evidence="2">FC203</strain>
    </source>
</reference>
<feature type="region of interest" description="Disordered" evidence="1">
    <location>
        <begin position="127"/>
        <end position="155"/>
    </location>
</feature>
<evidence type="ECO:0000313" key="2">
    <source>
        <dbReference type="EMBL" id="KAG1892837.1"/>
    </source>
</evidence>
<sequence>MDDQCAVDTDRTLKDPCDIEWEYSPTQKLCVIPLIAPSLPSPAVPGPRSSITFGAQLTPASFAPALKHQADTNNSTKSAICTKSKAISKTSLSARQNEKDAPNAKVAQPPKPVAFDHVKAMQAQSVALSDAGGETDDNSDDEPREKKRKKGEGAADIMTVFKPVDADDLSQGYECEICVTKKNKNLKKYAKLQTVFKGNNSTM</sequence>
<feature type="compositionally biased region" description="Acidic residues" evidence="1">
    <location>
        <begin position="133"/>
        <end position="142"/>
    </location>
</feature>
<keyword evidence="3" id="KW-1185">Reference proteome</keyword>
<dbReference type="EMBL" id="JABBWK010000116">
    <property type="protein sequence ID" value="KAG1892837.1"/>
    <property type="molecule type" value="Genomic_DNA"/>
</dbReference>
<dbReference type="Proteomes" id="UP001195769">
    <property type="component" value="Unassembled WGS sequence"/>
</dbReference>
<name>A0AAD4DS42_9AGAM</name>
<protein>
    <submittedName>
        <fullName evidence="2">Uncharacterized protein</fullName>
    </submittedName>
</protein>
<evidence type="ECO:0000313" key="3">
    <source>
        <dbReference type="Proteomes" id="UP001195769"/>
    </source>
</evidence>
<accession>A0AAD4DS42</accession>
<feature type="region of interest" description="Disordered" evidence="1">
    <location>
        <begin position="91"/>
        <end position="110"/>
    </location>
</feature>
<gene>
    <name evidence="2" type="ORF">F5891DRAFT_986394</name>
</gene>
<evidence type="ECO:0000256" key="1">
    <source>
        <dbReference type="SAM" id="MobiDB-lite"/>
    </source>
</evidence>
<dbReference type="GeneID" id="64672060"/>
<dbReference type="RefSeq" id="XP_041218413.1">
    <property type="nucleotide sequence ID" value="XM_041377762.1"/>
</dbReference>
<dbReference type="AlphaFoldDB" id="A0AAD4DS42"/>
<comment type="caution">
    <text evidence="2">The sequence shown here is derived from an EMBL/GenBank/DDBJ whole genome shotgun (WGS) entry which is preliminary data.</text>
</comment>